<evidence type="ECO:0000313" key="7">
    <source>
        <dbReference type="Proteomes" id="UP000631114"/>
    </source>
</evidence>
<dbReference type="GO" id="GO:0006355">
    <property type="term" value="P:regulation of DNA-templated transcription"/>
    <property type="evidence" value="ECO:0007669"/>
    <property type="project" value="InterPro"/>
</dbReference>
<proteinExistence type="predicted"/>
<keyword evidence="3" id="KW-0804">Transcription</keyword>
<evidence type="ECO:0000256" key="2">
    <source>
        <dbReference type="ARBA" id="ARBA00023125"/>
    </source>
</evidence>
<evidence type="ECO:0000259" key="5">
    <source>
        <dbReference type="PROSITE" id="PS51005"/>
    </source>
</evidence>
<dbReference type="OrthoDB" id="1860415at2759"/>
<accession>A0A835IYS0</accession>
<dbReference type="Pfam" id="PF02365">
    <property type="entry name" value="NAM"/>
    <property type="match status" value="2"/>
</dbReference>
<dbReference type="PROSITE" id="PS51005">
    <property type="entry name" value="NAC"/>
    <property type="match status" value="1"/>
</dbReference>
<evidence type="ECO:0000256" key="1">
    <source>
        <dbReference type="ARBA" id="ARBA00023015"/>
    </source>
</evidence>
<name>A0A835IYS0_9MAGN</name>
<dbReference type="Gene3D" id="2.170.150.80">
    <property type="entry name" value="NAC domain"/>
    <property type="match status" value="2"/>
</dbReference>
<evidence type="ECO:0000313" key="6">
    <source>
        <dbReference type="EMBL" id="KAF9624722.1"/>
    </source>
</evidence>
<comment type="caution">
    <text evidence="6">The sequence shown here is derived from an EMBL/GenBank/DDBJ whole genome shotgun (WGS) entry which is preliminary data.</text>
</comment>
<sequence length="644" mass="73459">MAPVTLPPGFRFHPTDEELVAYYLKRKINGRKIELEVIPEVDLYKCEPWELPEKSFLPSKDLEWPQVKDRKVNSQMRSVGMKKTLVYYRGRAPHGTRTGWVMHEYRLDEKECETASGLQDAYALCRIFKKSMVGPKTTEQYNAPSVNVSHYQWTPNDHSSNIEVSSEGGGTDMEITSYPFTTGTCSSSMNQGALYDINGTRDEKWMQYLTEEAFGPTTPAFPSQGSNLTYVPSKVDIALECARLQHRLSLPPLEVDDFPQVDFSESQFPQAGFLHERSGGGILEEILSVASASQELINPSNYHDTWQGSYSYFNELSHQNEDIGSSKPIEKPWGVEQRRFIQIGDMEEEFMNEKAVENLRGVGMSNKELEKGMFEDHNIVSIENISNYRTRNEQKNEGELNNFKDFNDTDENDFSLGFVDDYQDGSVQEDGDIAGTPTFELYEKVEVNHGMFIANHQVAETFFYQIEPSKTLKVNLNQVLAQNFSISKANNNNPSKVKNRSSFFGKFKAFAREKFRGVIRSMEPWRESCILHQKGSKTVLVISLLLTSCIYFGEPSESVELWHELSANSKTIDDRTMEDCSPASPRLKKMKKVGREKWNGTTNNDWLANFGGHISSMFLNKKWSFYAIILALFSLAFHQSLSRL</sequence>
<keyword evidence="1" id="KW-0805">Transcription regulation</keyword>
<gene>
    <name evidence="6" type="ORF">IFM89_013260</name>
</gene>
<reference evidence="6 7" key="1">
    <citation type="submission" date="2020-10" db="EMBL/GenBank/DDBJ databases">
        <title>The Coptis chinensis genome and diversification of protoberbering-type alkaloids.</title>
        <authorList>
            <person name="Wang B."/>
            <person name="Shu S."/>
            <person name="Song C."/>
            <person name="Liu Y."/>
        </authorList>
    </citation>
    <scope>NUCLEOTIDE SEQUENCE [LARGE SCALE GENOMIC DNA]</scope>
    <source>
        <strain evidence="6">HL-2020</strain>
        <tissue evidence="6">Leaf</tissue>
    </source>
</reference>
<dbReference type="PANTHER" id="PTHR31744:SF210">
    <property type="entry name" value="NAC DOMAIN-CONTAINING PROTEIN 86-LIKE"/>
    <property type="match status" value="1"/>
</dbReference>
<keyword evidence="4" id="KW-0539">Nucleus</keyword>
<organism evidence="6 7">
    <name type="scientific">Coptis chinensis</name>
    <dbReference type="NCBI Taxonomy" id="261450"/>
    <lineage>
        <taxon>Eukaryota</taxon>
        <taxon>Viridiplantae</taxon>
        <taxon>Streptophyta</taxon>
        <taxon>Embryophyta</taxon>
        <taxon>Tracheophyta</taxon>
        <taxon>Spermatophyta</taxon>
        <taxon>Magnoliopsida</taxon>
        <taxon>Ranunculales</taxon>
        <taxon>Ranunculaceae</taxon>
        <taxon>Coptidoideae</taxon>
        <taxon>Coptis</taxon>
    </lineage>
</organism>
<evidence type="ECO:0000256" key="4">
    <source>
        <dbReference type="ARBA" id="ARBA00023242"/>
    </source>
</evidence>
<evidence type="ECO:0000256" key="3">
    <source>
        <dbReference type="ARBA" id="ARBA00023163"/>
    </source>
</evidence>
<keyword evidence="2" id="KW-0238">DNA-binding</keyword>
<dbReference type="InterPro" id="IPR003441">
    <property type="entry name" value="NAC-dom"/>
</dbReference>
<dbReference type="PANTHER" id="PTHR31744">
    <property type="entry name" value="PROTEIN CUP-SHAPED COTYLEDON 2-RELATED"/>
    <property type="match status" value="1"/>
</dbReference>
<feature type="domain" description="NAC" evidence="5">
    <location>
        <begin position="6"/>
        <end position="130"/>
    </location>
</feature>
<dbReference type="GO" id="GO:0003677">
    <property type="term" value="F:DNA binding"/>
    <property type="evidence" value="ECO:0007669"/>
    <property type="project" value="UniProtKB-KW"/>
</dbReference>
<keyword evidence="7" id="KW-1185">Reference proteome</keyword>
<dbReference type="SUPFAM" id="SSF101941">
    <property type="entry name" value="NAC domain"/>
    <property type="match status" value="1"/>
</dbReference>
<dbReference type="AlphaFoldDB" id="A0A835IYS0"/>
<protein>
    <recommendedName>
        <fullName evidence="5">NAC domain-containing protein</fullName>
    </recommendedName>
</protein>
<dbReference type="InterPro" id="IPR036093">
    <property type="entry name" value="NAC_dom_sf"/>
</dbReference>
<dbReference type="Proteomes" id="UP000631114">
    <property type="component" value="Unassembled WGS sequence"/>
</dbReference>
<dbReference type="EMBL" id="JADFTS010000001">
    <property type="protein sequence ID" value="KAF9624722.1"/>
    <property type="molecule type" value="Genomic_DNA"/>
</dbReference>